<comment type="function">
    <text evidence="9">Catalyzes the transfer of the alpha-amino group from S-adenosyl-L-methionine (SAM) to 7-keto-8-aminopelargonic acid (KAPA) to form 7,8-diaminopelargonic acid (DAPA). It is the only aminotransferase known to utilize SAM as an amino donor.</text>
</comment>
<evidence type="ECO:0000313" key="10">
    <source>
        <dbReference type="EMBL" id="MBW7570059.1"/>
    </source>
</evidence>
<dbReference type="InterPro" id="IPR015422">
    <property type="entry name" value="PyrdxlP-dep_Trfase_small"/>
</dbReference>
<feature type="modified residue" description="N6-(pyridoxal phosphate)lysine" evidence="9">
    <location>
        <position position="279"/>
    </location>
</feature>
<comment type="caution">
    <text evidence="10">The sequence shown here is derived from an EMBL/GenBank/DDBJ whole genome shotgun (WGS) entry which is preliminary data.</text>
</comment>
<evidence type="ECO:0000256" key="8">
    <source>
        <dbReference type="ARBA" id="ARBA00048449"/>
    </source>
</evidence>
<feature type="binding site" evidence="9">
    <location>
        <position position="279"/>
    </location>
    <ligand>
        <name>substrate</name>
    </ligand>
</feature>
<dbReference type="InterPro" id="IPR049704">
    <property type="entry name" value="Aminotrans_3_PPA_site"/>
</dbReference>
<keyword evidence="6 9" id="KW-0093">Biotin biosynthesis</keyword>
<feature type="binding site" evidence="9">
    <location>
        <position position="151"/>
    </location>
    <ligand>
        <name>substrate</name>
    </ligand>
</feature>
<dbReference type="CDD" id="cd00610">
    <property type="entry name" value="OAT_like"/>
    <property type="match status" value="1"/>
</dbReference>
<keyword evidence="7 9" id="KW-0663">Pyridoxal phosphate</keyword>
<evidence type="ECO:0000256" key="2">
    <source>
        <dbReference type="ARBA" id="ARBA00005063"/>
    </source>
</evidence>
<dbReference type="GO" id="GO:0004015">
    <property type="term" value="F:adenosylmethionine-8-amino-7-oxononanoate transaminase activity"/>
    <property type="evidence" value="ECO:0007669"/>
    <property type="project" value="UniProtKB-EC"/>
</dbReference>
<feature type="binding site" evidence="9">
    <location>
        <position position="58"/>
    </location>
    <ligand>
        <name>substrate</name>
    </ligand>
</feature>
<keyword evidence="11" id="KW-1185">Reference proteome</keyword>
<evidence type="ECO:0000256" key="9">
    <source>
        <dbReference type="HAMAP-Rule" id="MF_00834"/>
    </source>
</evidence>
<feature type="binding site" evidence="9">
    <location>
        <position position="250"/>
    </location>
    <ligand>
        <name>pyridoxal 5'-phosphate</name>
        <dbReference type="ChEBI" id="CHEBI:597326"/>
    </ligand>
</feature>
<reference evidence="10 11" key="1">
    <citation type="submission" date="2021-03" db="EMBL/GenBank/DDBJ databases">
        <title>Succinivibrio sp. nov. isolated from feces of cow.</title>
        <authorList>
            <person name="Choi J.-Y."/>
        </authorList>
    </citation>
    <scope>NUCLEOTIDE SEQUENCE [LARGE SCALE GENOMIC DNA]</scope>
    <source>
        <strain evidence="10 11">AGMB01872</strain>
    </source>
</reference>
<keyword evidence="5 9" id="KW-0949">S-adenosyl-L-methionine</keyword>
<dbReference type="InterPro" id="IPR015424">
    <property type="entry name" value="PyrdxlP-dep_Trfase"/>
</dbReference>
<dbReference type="InterPro" id="IPR015421">
    <property type="entry name" value="PyrdxlP-dep_Trfase_major"/>
</dbReference>
<evidence type="ECO:0000313" key="11">
    <source>
        <dbReference type="Proteomes" id="UP000731465"/>
    </source>
</evidence>
<dbReference type="RefSeq" id="WP_219937277.1">
    <property type="nucleotide sequence ID" value="NZ_JAGFNY010000009.1"/>
</dbReference>
<feature type="binding site" evidence="9">
    <location>
        <position position="314"/>
    </location>
    <ligand>
        <name>substrate</name>
    </ligand>
</feature>
<dbReference type="EMBL" id="JAGFNY010000009">
    <property type="protein sequence ID" value="MBW7570059.1"/>
    <property type="molecule type" value="Genomic_DNA"/>
</dbReference>
<dbReference type="PANTHER" id="PTHR42684">
    <property type="entry name" value="ADENOSYLMETHIONINE-8-AMINO-7-OXONONANOATE AMINOTRANSFERASE"/>
    <property type="match status" value="1"/>
</dbReference>
<comment type="subunit">
    <text evidence="9">Homodimer.</text>
</comment>
<accession>A0ABS7DG67</accession>
<proteinExistence type="inferred from homology"/>
<feature type="binding site" evidence="9">
    <location>
        <begin position="315"/>
        <end position="316"/>
    </location>
    <ligand>
        <name>pyridoxal 5'-phosphate</name>
        <dbReference type="ChEBI" id="CHEBI:597326"/>
    </ligand>
</feature>
<gene>
    <name evidence="9 10" type="primary">bioA</name>
    <name evidence="10" type="ORF">J5V48_04030</name>
</gene>
<dbReference type="EC" id="2.6.1.62" evidence="9"/>
<comment type="catalytic activity">
    <reaction evidence="8 9">
        <text>(8S)-8-amino-7-oxononanoate + S-adenosyl-L-methionine = S-adenosyl-4-methylsulfanyl-2-oxobutanoate + (7R,8S)-7,8-diammoniononanoate</text>
        <dbReference type="Rhea" id="RHEA:16861"/>
        <dbReference type="ChEBI" id="CHEBI:16490"/>
        <dbReference type="ChEBI" id="CHEBI:59789"/>
        <dbReference type="ChEBI" id="CHEBI:149468"/>
        <dbReference type="ChEBI" id="CHEBI:149469"/>
        <dbReference type="EC" id="2.6.1.62"/>
    </reaction>
</comment>
<dbReference type="PROSITE" id="PS00600">
    <property type="entry name" value="AA_TRANSFER_CLASS_3"/>
    <property type="match status" value="1"/>
</dbReference>
<dbReference type="Gene3D" id="3.90.1150.10">
    <property type="entry name" value="Aspartate Aminotransferase, domain 1"/>
    <property type="match status" value="1"/>
</dbReference>
<keyword evidence="3 9" id="KW-0032">Aminotransferase</keyword>
<comment type="pathway">
    <text evidence="2 9">Cofactor biosynthesis; biotin biosynthesis; 7,8-diaminononanoate from 8-amino-7-oxononanoate (SAM route): step 1/1.</text>
</comment>
<comment type="subcellular location">
    <subcellularLocation>
        <location evidence="9">Cytoplasm</location>
    </subcellularLocation>
</comment>
<sequence>MNANEIKQRADFDRAHIWHPAAQMKDYESFPPVEVAKAKGCILYTQDNREIIDIVSSWWCNLLGHCNDEISSSVSKQLFELEHVIFANFTHPGAIELVEKLLKIVPKGIEHFNFADNGSSSVEMALKIAFQYQHQIGQTKRVRFACLDEDYHGETIGALSVGAMDLYSKIYKPMMMDNIHIPVPDMYRNTDVESTLQKARKLFEKHGHELCALIVEPILQGAAGMRIYPKEYLKGLYDLCREYGVLFIADEIATGFFRTGKMFACDHAEITPDIMCLSKAITGGYMPMSVVCTTHEVYKAFYADYSQMKAFVHSHTYAGNPLACAAANAVLDILNEGSVVSQASENAKWLSEEFERRFASHENIGQHRHIGLINAIEIVKDRDTKESFDSNLRLGYTIYQDAMKNGLLLRPIGDILYFNPPLNIDRDTLTKSLDIAQEVIFSNIEKIK</sequence>
<dbReference type="Pfam" id="PF00202">
    <property type="entry name" value="Aminotran_3"/>
    <property type="match status" value="1"/>
</dbReference>
<evidence type="ECO:0000256" key="5">
    <source>
        <dbReference type="ARBA" id="ARBA00022691"/>
    </source>
</evidence>
<evidence type="ECO:0000256" key="4">
    <source>
        <dbReference type="ARBA" id="ARBA00022679"/>
    </source>
</evidence>
<dbReference type="PANTHER" id="PTHR42684:SF17">
    <property type="entry name" value="ADENOSYLMETHIONINE-8-AMINO-7-OXONONANOATE AMINOTRANSFERASE"/>
    <property type="match status" value="1"/>
</dbReference>
<dbReference type="HAMAP" id="MF_00834">
    <property type="entry name" value="BioA"/>
    <property type="match status" value="1"/>
</dbReference>
<evidence type="ECO:0000256" key="3">
    <source>
        <dbReference type="ARBA" id="ARBA00022576"/>
    </source>
</evidence>
<evidence type="ECO:0000256" key="7">
    <source>
        <dbReference type="ARBA" id="ARBA00022898"/>
    </source>
</evidence>
<comment type="similarity">
    <text evidence="9">Belongs to the class-III pyridoxal-phosphate-dependent aminotransferase family. BioA subfamily.</text>
</comment>
<organism evidence="10 11">
    <name type="scientific">Succinivibrio faecicola</name>
    <dbReference type="NCBI Taxonomy" id="2820300"/>
    <lineage>
        <taxon>Bacteria</taxon>
        <taxon>Pseudomonadati</taxon>
        <taxon>Pseudomonadota</taxon>
        <taxon>Gammaproteobacteria</taxon>
        <taxon>Aeromonadales</taxon>
        <taxon>Succinivibrionaceae</taxon>
        <taxon>Succinivibrio</taxon>
    </lineage>
</organism>
<dbReference type="NCBIfam" id="TIGR00508">
    <property type="entry name" value="bioA"/>
    <property type="match status" value="1"/>
</dbReference>
<name>A0ABS7DG67_9GAMM</name>
<feature type="binding site" evidence="9">
    <location>
        <begin position="118"/>
        <end position="119"/>
    </location>
    <ligand>
        <name>pyridoxal 5'-phosphate</name>
        <dbReference type="ChEBI" id="CHEBI:597326"/>
    </ligand>
</feature>
<comment type="cofactor">
    <cofactor evidence="1 9">
        <name>pyridoxal 5'-phosphate</name>
        <dbReference type="ChEBI" id="CHEBI:597326"/>
    </cofactor>
</comment>
<dbReference type="InterPro" id="IPR005815">
    <property type="entry name" value="BioA"/>
</dbReference>
<protein>
    <recommendedName>
        <fullName evidence="9">Adenosylmethionine-8-amino-7-oxononanoate aminotransferase</fullName>
        <ecNumber evidence="9">2.6.1.62</ecNumber>
    </recommendedName>
    <alternativeName>
        <fullName evidence="9">7,8-diamino-pelargonic acid aminotransferase</fullName>
        <shortName evidence="9">DAPA AT</shortName>
        <shortName evidence="9">DAPA aminotransferase</shortName>
    </alternativeName>
    <alternativeName>
        <fullName evidence="9">7,8-diaminononanoate synthase</fullName>
        <shortName evidence="9">DANS</shortName>
    </alternativeName>
    <alternativeName>
        <fullName evidence="9">Diaminopelargonic acid synthase</fullName>
    </alternativeName>
</protein>
<dbReference type="Gene3D" id="3.40.640.10">
    <property type="entry name" value="Type I PLP-dependent aspartate aminotransferase-like (Major domain)"/>
    <property type="match status" value="1"/>
</dbReference>
<evidence type="ECO:0000256" key="6">
    <source>
        <dbReference type="ARBA" id="ARBA00022756"/>
    </source>
</evidence>
<dbReference type="Proteomes" id="UP000731465">
    <property type="component" value="Unassembled WGS sequence"/>
</dbReference>
<evidence type="ECO:0000256" key="1">
    <source>
        <dbReference type="ARBA" id="ARBA00001933"/>
    </source>
</evidence>
<feature type="binding site" evidence="9">
    <location>
        <position position="410"/>
    </location>
    <ligand>
        <name>substrate</name>
    </ligand>
</feature>
<dbReference type="PIRSF" id="PIRSF000521">
    <property type="entry name" value="Transaminase_4ab_Lys_Orn"/>
    <property type="match status" value="1"/>
</dbReference>
<feature type="site" description="Participates in the substrate recognition with KAPA and in a stacking interaction with the adenine ring of SAM" evidence="9">
    <location>
        <position position="21"/>
    </location>
</feature>
<keyword evidence="4 9" id="KW-0808">Transferase</keyword>
<dbReference type="InterPro" id="IPR005814">
    <property type="entry name" value="Aminotrans_3"/>
</dbReference>
<dbReference type="SUPFAM" id="SSF53383">
    <property type="entry name" value="PLP-dependent transferases"/>
    <property type="match status" value="1"/>
</dbReference>
<keyword evidence="9" id="KW-0963">Cytoplasm</keyword>